<sequence>MPQLSSYNWMMILTILIFIYIYTMMYLYFFGGYKMLKNYYLKNNMHIWKW</sequence>
<organism evidence="2">
    <name type="scientific">Arisubathynella cheongmiensis</name>
    <dbReference type="NCBI Taxonomy" id="2025387"/>
    <lineage>
        <taxon>Eukaryota</taxon>
        <taxon>Metazoa</taxon>
        <taxon>Ecdysozoa</taxon>
        <taxon>Arthropoda</taxon>
        <taxon>Crustacea</taxon>
        <taxon>Multicrustacea</taxon>
        <taxon>Malacostraca</taxon>
        <taxon>Eumalacostraca</taxon>
        <taxon>Syncarida</taxon>
        <taxon>Bathynellacea</taxon>
        <taxon>Parabathynellidae</taxon>
        <taxon>Arisubathynella</taxon>
    </lineage>
</organism>
<proteinExistence type="predicted"/>
<protein>
    <submittedName>
        <fullName evidence="2">ATP synthase F0 subunit 8</fullName>
    </submittedName>
</protein>
<evidence type="ECO:0000313" key="2">
    <source>
        <dbReference type="EMBL" id="ASV72581.1"/>
    </source>
</evidence>
<name>A0A7R6D7J9_9CRUS</name>
<keyword evidence="1" id="KW-0472">Membrane</keyword>
<reference evidence="2" key="1">
    <citation type="submission" date="2016-12" db="EMBL/GenBank/DDBJ databases">
        <title>A first mitochondrial genomes of three bathynellaceans (Malacostraca: Syncarida: Bathynellacea), and their phylogenetic position in Malacostraca.</title>
        <authorList>
            <person name="Song J.-H."/>
            <person name="Cho J.-L."/>
            <person name="Min G.-S."/>
        </authorList>
    </citation>
    <scope>NUCLEOTIDE SEQUENCE</scope>
    <source>
        <strain evidence="2">B</strain>
    </source>
</reference>
<keyword evidence="2" id="KW-0496">Mitochondrion</keyword>
<accession>A0A7R6D7J9</accession>
<evidence type="ECO:0000256" key="1">
    <source>
        <dbReference type="SAM" id="Phobius"/>
    </source>
</evidence>
<keyword evidence="1" id="KW-0812">Transmembrane</keyword>
<dbReference type="EMBL" id="KY310670">
    <property type="protein sequence ID" value="ASV72581.1"/>
    <property type="molecule type" value="Genomic_DNA"/>
</dbReference>
<geneLocation type="mitochondrion" evidence="2"/>
<gene>
    <name evidence="2" type="primary">atp8</name>
</gene>
<dbReference type="AlphaFoldDB" id="A0A7R6D7J9"/>
<feature type="transmembrane region" description="Helical" evidence="1">
    <location>
        <begin position="6"/>
        <end position="29"/>
    </location>
</feature>
<keyword evidence="1" id="KW-1133">Transmembrane helix</keyword>